<gene>
    <name evidence="6" type="ORF">EFL26_20525</name>
</gene>
<dbReference type="InterPro" id="IPR036661">
    <property type="entry name" value="Luciferase-like_sf"/>
</dbReference>
<feature type="domain" description="Luciferase-like" evidence="5">
    <location>
        <begin position="14"/>
        <end position="274"/>
    </location>
</feature>
<reference evidence="6 7" key="1">
    <citation type="submission" date="2018-11" db="EMBL/GenBank/DDBJ databases">
        <authorList>
            <person name="Li F."/>
        </authorList>
    </citation>
    <scope>NUCLEOTIDE SEQUENCE [LARGE SCALE GENOMIC DNA]</scope>
    <source>
        <strain evidence="6 7">Gsoil 818</strain>
    </source>
</reference>
<keyword evidence="7" id="KW-1185">Reference proteome</keyword>
<dbReference type="PANTHER" id="PTHR42847:SF4">
    <property type="entry name" value="ALKANESULFONATE MONOOXYGENASE-RELATED"/>
    <property type="match status" value="1"/>
</dbReference>
<evidence type="ECO:0000256" key="4">
    <source>
        <dbReference type="ARBA" id="ARBA00023033"/>
    </source>
</evidence>
<protein>
    <submittedName>
        <fullName evidence="6">LLM class F420-dependent oxidoreductase</fullName>
    </submittedName>
</protein>
<dbReference type="GO" id="GO:0008726">
    <property type="term" value="F:alkanesulfonate monooxygenase activity"/>
    <property type="evidence" value="ECO:0007669"/>
    <property type="project" value="TreeGrafter"/>
</dbReference>
<keyword evidence="4" id="KW-0503">Monooxygenase</keyword>
<accession>A0A3N0GID2</accession>
<dbReference type="PANTHER" id="PTHR42847">
    <property type="entry name" value="ALKANESULFONATE MONOOXYGENASE"/>
    <property type="match status" value="1"/>
</dbReference>
<proteinExistence type="predicted"/>
<dbReference type="Gene3D" id="3.20.20.30">
    <property type="entry name" value="Luciferase-like domain"/>
    <property type="match status" value="1"/>
</dbReference>
<dbReference type="InterPro" id="IPR011251">
    <property type="entry name" value="Luciferase-like_dom"/>
</dbReference>
<evidence type="ECO:0000313" key="6">
    <source>
        <dbReference type="EMBL" id="RNM12191.1"/>
    </source>
</evidence>
<dbReference type="AlphaFoldDB" id="A0A3N0GID2"/>
<keyword evidence="2" id="KW-0288">FMN</keyword>
<evidence type="ECO:0000256" key="3">
    <source>
        <dbReference type="ARBA" id="ARBA00023002"/>
    </source>
</evidence>
<dbReference type="InterPro" id="IPR019921">
    <property type="entry name" value="Lucif-like_OxRdtase_Rv2161c"/>
</dbReference>
<dbReference type="SUPFAM" id="SSF51679">
    <property type="entry name" value="Bacterial luciferase-like"/>
    <property type="match status" value="1"/>
</dbReference>
<dbReference type="InterPro" id="IPR050172">
    <property type="entry name" value="SsuD_RutA_monooxygenase"/>
</dbReference>
<dbReference type="GO" id="GO:0046306">
    <property type="term" value="P:alkanesulfonate catabolic process"/>
    <property type="evidence" value="ECO:0007669"/>
    <property type="project" value="TreeGrafter"/>
</dbReference>
<evidence type="ECO:0000256" key="1">
    <source>
        <dbReference type="ARBA" id="ARBA00022630"/>
    </source>
</evidence>
<evidence type="ECO:0000259" key="5">
    <source>
        <dbReference type="Pfam" id="PF00296"/>
    </source>
</evidence>
<name>A0A3N0GID2_9ACTN</name>
<evidence type="ECO:0000313" key="7">
    <source>
        <dbReference type="Proteomes" id="UP000279994"/>
    </source>
</evidence>
<dbReference type="RefSeq" id="WP_123224772.1">
    <property type="nucleotide sequence ID" value="NZ_RJSF01000046.1"/>
</dbReference>
<sequence>MHIGFDVRTPRAMTDTQELADLVMEGERLGFDYTTVFDHMVVQRSLRAKYNNSDEGDTDIGYGRCHEQVTTIAFLAGRTRALRFVTAVMVVPYRPPVLAAKMLATIDVLSGGRVTVGAGTGWIKDEFEALGAPAFERRGRVTDEYLEVMKLLWTEEVVEYEGEHIQVYGIGLEPKPAQRPHPPLWIGGMSGPAMRRAARLGDAWYPMMNDQSKPLDTVDRLQAGIGRLRDLAEAAGRDPGSIDIALRVAEHGHRLSPTASDGTRRLFAGGDADFASDLNVVRDLGVTAIDFRFEHQRAEVVVEEMQAFQRDVLGRL</sequence>
<organism evidence="6 7">
    <name type="scientific">Nocardioides pocheonensis</name>
    <dbReference type="NCBI Taxonomy" id="661485"/>
    <lineage>
        <taxon>Bacteria</taxon>
        <taxon>Bacillati</taxon>
        <taxon>Actinomycetota</taxon>
        <taxon>Actinomycetes</taxon>
        <taxon>Propionibacteriales</taxon>
        <taxon>Nocardioidaceae</taxon>
        <taxon>Nocardioides</taxon>
    </lineage>
</organism>
<dbReference type="Proteomes" id="UP000279994">
    <property type="component" value="Unassembled WGS sequence"/>
</dbReference>
<evidence type="ECO:0000256" key="2">
    <source>
        <dbReference type="ARBA" id="ARBA00022643"/>
    </source>
</evidence>
<dbReference type="OrthoDB" id="9781803at2"/>
<keyword evidence="3" id="KW-0560">Oxidoreductase</keyword>
<dbReference type="Pfam" id="PF00296">
    <property type="entry name" value="Bac_luciferase"/>
    <property type="match status" value="1"/>
</dbReference>
<dbReference type="EMBL" id="RJSF01000046">
    <property type="protein sequence ID" value="RNM12191.1"/>
    <property type="molecule type" value="Genomic_DNA"/>
</dbReference>
<comment type="caution">
    <text evidence="6">The sequence shown here is derived from an EMBL/GenBank/DDBJ whole genome shotgun (WGS) entry which is preliminary data.</text>
</comment>
<dbReference type="NCBIfam" id="TIGR03619">
    <property type="entry name" value="F420_Rv2161c"/>
    <property type="match status" value="1"/>
</dbReference>
<keyword evidence="1" id="KW-0285">Flavoprotein</keyword>